<keyword evidence="3" id="KW-1185">Reference proteome</keyword>
<sequence>MMASDQYSKLHRTLTQMPPQMSPQLPPKQERNNIVASSRSPHRSSMPPLSLDEETPRQSRQQRGPLTASLNAPSSPVAWAGPEDSFTRDFFGSKHRSANKPTKRNTWFSKRNMKIDENENDSHDDQSNNSLRDPLNNLPSIAVRRQPPQAHVQQNNSDRTFDYDYGTMERGTMVDQMQVRQNQQRQRDQQQPAQSEQPRQLKTLQEHVRRRHQESANSPDSPTTARYEPAAAWAAAAPPVTRQQSDAESSWMERHAMEEAMSEMRLNQQTNEQRYKSVPYEEPDDRQIYRDQQQRSRRMIQSQRYELQHQNRPQQKQQQQQSQQQQRQNQQYSKREYIQDLRSQVQLQHQENLNSEDEWEDTSLIHDIIRSTEARGRGGTLLSRNQVLAELGIRLDEQEQTSRMREQRHNMQRHQQPRQQDQDYRVAGARAPQPQRNQQQNYQSQQERRASKLPDDQTWIQDVLHSAKKGKVSADVLDALIESVAEDQMQQQPNHRDSVDSWMVDALKSAKKGNYSADVLETLMESVACADDEESSAHNSQLEGEQRNSSDSWIIDALQSAKRDGYSADALRTLVETVGASDGNAGEKRKPPSELERSCFRDRNSVDSWMADAQRVSSANPDILEELMGTKGGKTGHDSGNMMQYSDIYRDSRGPVPTDDMLNDSLISLHSSSNGSRKIGDNIMVVQRKKPDNGAPAAFPDSTMSSSGAKECGDNKYSDGHGDSTIARDLIDQLGPDVDIETIPNDVLKAFGLTRNQLRRAESVDEQARSDAAKALVFKSSEESRAAMSNNDAAKALVFKSSEDSRTAMSNEIDIESKQKCCRKSSPDDEVSWVEDSPSHDRTNVSAEKGQPSLKRSTSETSSRRESLSSSLREIATDNRGPIPEADILEEAFSGGSTNRESMAGSSTNLIHVIDNKSSSQNADQNADSNTAGELKPSTGFTRHCLRGRNTPVAHEGSTKDDLDAVAMKKRLEILAIIERERQRTA</sequence>
<feature type="region of interest" description="Disordered" evidence="1">
    <location>
        <begin position="398"/>
        <end position="456"/>
    </location>
</feature>
<feature type="region of interest" description="Disordered" evidence="1">
    <location>
        <begin position="1"/>
        <end position="164"/>
    </location>
</feature>
<evidence type="ECO:0000256" key="1">
    <source>
        <dbReference type="SAM" id="MobiDB-lite"/>
    </source>
</evidence>
<feature type="compositionally biased region" description="Low complexity" evidence="1">
    <location>
        <begin position="177"/>
        <end position="200"/>
    </location>
</feature>
<feature type="region of interest" description="Disordered" evidence="1">
    <location>
        <begin position="177"/>
        <end position="227"/>
    </location>
</feature>
<feature type="compositionally biased region" description="Polar residues" evidence="1">
    <location>
        <begin position="58"/>
        <end position="74"/>
    </location>
</feature>
<gene>
    <name evidence="2" type="ORF">ACHAWO_010893</name>
</gene>
<feature type="region of interest" description="Disordered" evidence="1">
    <location>
        <begin position="691"/>
        <end position="715"/>
    </location>
</feature>
<dbReference type="AlphaFoldDB" id="A0ABD3PUH5"/>
<dbReference type="Proteomes" id="UP001530400">
    <property type="component" value="Unassembled WGS sequence"/>
</dbReference>
<protein>
    <submittedName>
        <fullName evidence="2">Uncharacterized protein</fullName>
    </submittedName>
</protein>
<feature type="region of interest" description="Disordered" evidence="1">
    <location>
        <begin position="803"/>
        <end position="887"/>
    </location>
</feature>
<comment type="caution">
    <text evidence="2">The sequence shown here is derived from an EMBL/GenBank/DDBJ whole genome shotgun (WGS) entry which is preliminary data.</text>
</comment>
<proteinExistence type="predicted"/>
<feature type="compositionally biased region" description="Low complexity" evidence="1">
    <location>
        <begin position="37"/>
        <end position="50"/>
    </location>
</feature>
<feature type="compositionally biased region" description="Basic and acidic residues" evidence="1">
    <location>
        <begin position="398"/>
        <end position="409"/>
    </location>
</feature>
<evidence type="ECO:0000313" key="2">
    <source>
        <dbReference type="EMBL" id="KAL3790896.1"/>
    </source>
</evidence>
<feature type="region of interest" description="Disordered" evidence="1">
    <location>
        <begin position="918"/>
        <end position="960"/>
    </location>
</feature>
<feature type="region of interest" description="Disordered" evidence="1">
    <location>
        <begin position="275"/>
        <end position="333"/>
    </location>
</feature>
<feature type="compositionally biased region" description="Basic residues" evidence="1">
    <location>
        <begin position="93"/>
        <end position="103"/>
    </location>
</feature>
<feature type="compositionally biased region" description="Polar residues" evidence="1">
    <location>
        <begin position="537"/>
        <end position="550"/>
    </location>
</feature>
<feature type="compositionally biased region" description="Basic and acidic residues" evidence="1">
    <location>
        <begin position="446"/>
        <end position="455"/>
    </location>
</feature>
<feature type="compositionally biased region" description="Basic and acidic residues" evidence="1">
    <location>
        <begin position="113"/>
        <end position="126"/>
    </location>
</feature>
<feature type="compositionally biased region" description="Low complexity" evidence="1">
    <location>
        <begin position="299"/>
        <end position="331"/>
    </location>
</feature>
<feature type="region of interest" description="Disordered" evidence="1">
    <location>
        <begin position="531"/>
        <end position="550"/>
    </location>
</feature>
<organism evidence="2 3">
    <name type="scientific">Cyclotella atomus</name>
    <dbReference type="NCBI Taxonomy" id="382360"/>
    <lineage>
        <taxon>Eukaryota</taxon>
        <taxon>Sar</taxon>
        <taxon>Stramenopiles</taxon>
        <taxon>Ochrophyta</taxon>
        <taxon>Bacillariophyta</taxon>
        <taxon>Coscinodiscophyceae</taxon>
        <taxon>Thalassiosirophycidae</taxon>
        <taxon>Stephanodiscales</taxon>
        <taxon>Stephanodiscaceae</taxon>
        <taxon>Cyclotella</taxon>
    </lineage>
</organism>
<feature type="compositionally biased region" description="Polar residues" evidence="1">
    <location>
        <begin position="215"/>
        <end position="224"/>
    </location>
</feature>
<evidence type="ECO:0000313" key="3">
    <source>
        <dbReference type="Proteomes" id="UP001530400"/>
    </source>
</evidence>
<feature type="compositionally biased region" description="Polar residues" evidence="1">
    <location>
        <begin position="918"/>
        <end position="932"/>
    </location>
</feature>
<accession>A0ABD3PUH5</accession>
<feature type="compositionally biased region" description="Low complexity" evidence="1">
    <location>
        <begin position="417"/>
        <end position="445"/>
    </location>
</feature>
<feature type="compositionally biased region" description="Basic and acidic residues" evidence="1">
    <location>
        <begin position="285"/>
        <end position="294"/>
    </location>
</feature>
<dbReference type="EMBL" id="JALLPJ020000480">
    <property type="protein sequence ID" value="KAL3790896.1"/>
    <property type="molecule type" value="Genomic_DNA"/>
</dbReference>
<name>A0ABD3PUH5_9STRA</name>
<reference evidence="2 3" key="1">
    <citation type="submission" date="2024-10" db="EMBL/GenBank/DDBJ databases">
        <title>Updated reference genomes for cyclostephanoid diatoms.</title>
        <authorList>
            <person name="Roberts W.R."/>
            <person name="Alverson A.J."/>
        </authorList>
    </citation>
    <scope>NUCLEOTIDE SEQUENCE [LARGE SCALE GENOMIC DNA]</scope>
    <source>
        <strain evidence="2 3">AJA010-31</strain>
    </source>
</reference>